<feature type="transmembrane region" description="Helical" evidence="1">
    <location>
        <begin position="21"/>
        <end position="48"/>
    </location>
</feature>
<evidence type="ECO:0000313" key="2">
    <source>
        <dbReference type="EMBL" id="KKN21508.1"/>
    </source>
</evidence>
<reference evidence="2" key="1">
    <citation type="journal article" date="2015" name="Nature">
        <title>Complex archaea that bridge the gap between prokaryotes and eukaryotes.</title>
        <authorList>
            <person name="Spang A."/>
            <person name="Saw J.H."/>
            <person name="Jorgensen S.L."/>
            <person name="Zaremba-Niedzwiedzka K."/>
            <person name="Martijn J."/>
            <person name="Lind A.E."/>
            <person name="van Eijk R."/>
            <person name="Schleper C."/>
            <person name="Guy L."/>
            <person name="Ettema T.J."/>
        </authorList>
    </citation>
    <scope>NUCLEOTIDE SEQUENCE</scope>
</reference>
<dbReference type="EMBL" id="LAZR01003142">
    <property type="protein sequence ID" value="KKN21508.1"/>
    <property type="molecule type" value="Genomic_DNA"/>
</dbReference>
<sequence>MVCVEGKEEKGEEKMRNDKRGLTTFGLILVVIVALILMIFIVMLSFAMGTADQVLSQLNGTIGNTSIAETYQDTLKGGIVAMETTVPQIVSTGVLLGMILAMLIVGFNVKKIHQIWMAVDIVIIIIAEALASLVTTNFIVYISSNEAFTAIARDTLPQAAKFILNLPILVPTIGVVVMLITYFTTKEKEEETGF</sequence>
<keyword evidence="1" id="KW-0472">Membrane</keyword>
<organism evidence="2">
    <name type="scientific">marine sediment metagenome</name>
    <dbReference type="NCBI Taxonomy" id="412755"/>
    <lineage>
        <taxon>unclassified sequences</taxon>
        <taxon>metagenomes</taxon>
        <taxon>ecological metagenomes</taxon>
    </lineage>
</organism>
<accession>A0A0F9RWE2</accession>
<feature type="transmembrane region" description="Helical" evidence="1">
    <location>
        <begin position="162"/>
        <end position="183"/>
    </location>
</feature>
<evidence type="ECO:0000256" key="1">
    <source>
        <dbReference type="SAM" id="Phobius"/>
    </source>
</evidence>
<name>A0A0F9RWE2_9ZZZZ</name>
<keyword evidence="1" id="KW-0812">Transmembrane</keyword>
<feature type="transmembrane region" description="Helical" evidence="1">
    <location>
        <begin position="89"/>
        <end position="109"/>
    </location>
</feature>
<protein>
    <submittedName>
        <fullName evidence="2">Uncharacterized protein</fullName>
    </submittedName>
</protein>
<keyword evidence="1" id="KW-1133">Transmembrane helix</keyword>
<proteinExistence type="predicted"/>
<comment type="caution">
    <text evidence="2">The sequence shown here is derived from an EMBL/GenBank/DDBJ whole genome shotgun (WGS) entry which is preliminary data.</text>
</comment>
<dbReference type="AlphaFoldDB" id="A0A0F9RWE2"/>
<gene>
    <name evidence="2" type="ORF">LCGC14_0924730</name>
</gene>
<feature type="transmembrane region" description="Helical" evidence="1">
    <location>
        <begin position="121"/>
        <end position="142"/>
    </location>
</feature>